<organism evidence="1 2">
    <name type="scientific">Cylindrobasidium torrendii FP15055 ss-10</name>
    <dbReference type="NCBI Taxonomy" id="1314674"/>
    <lineage>
        <taxon>Eukaryota</taxon>
        <taxon>Fungi</taxon>
        <taxon>Dikarya</taxon>
        <taxon>Basidiomycota</taxon>
        <taxon>Agaricomycotina</taxon>
        <taxon>Agaricomycetes</taxon>
        <taxon>Agaricomycetidae</taxon>
        <taxon>Agaricales</taxon>
        <taxon>Marasmiineae</taxon>
        <taxon>Physalacriaceae</taxon>
        <taxon>Cylindrobasidium</taxon>
    </lineage>
</organism>
<evidence type="ECO:0000313" key="1">
    <source>
        <dbReference type="EMBL" id="KIY62420.1"/>
    </source>
</evidence>
<dbReference type="EMBL" id="KN880786">
    <property type="protein sequence ID" value="KIY62420.1"/>
    <property type="molecule type" value="Genomic_DNA"/>
</dbReference>
<accession>A0A0D7AWQ1</accession>
<evidence type="ECO:0008006" key="3">
    <source>
        <dbReference type="Google" id="ProtNLM"/>
    </source>
</evidence>
<keyword evidence="2" id="KW-1185">Reference proteome</keyword>
<protein>
    <recommendedName>
        <fullName evidence="3">Transcription factor domain-containing protein</fullName>
    </recommendedName>
</protein>
<gene>
    <name evidence="1" type="ORF">CYLTODRAFT_459004</name>
</gene>
<sequence length="251" mass="27879">MSGVGLKIAQDLVLPRLQPPKRNMRQTEHELDKRAFWVLIWLNQNGSLTVHHGPHTTEPPILCDDEYRFARAGEDPPEQPPEQPSKIVFFVEYLRVKTTQVLASSRKSSTGLAQYSAKANPKQISSVMDPHREDIAFFQQSAALSCAYNRLQHADHRPPLLWYPMISNAQHPSSAQAFANLALCTNVARRQQRRGLLVNAAILAMRALPRRYLSAPSPRLTSPAPVVGLIGCILNDLRGSLGPICGLNAIL</sequence>
<proteinExistence type="predicted"/>
<dbReference type="Proteomes" id="UP000054007">
    <property type="component" value="Unassembled WGS sequence"/>
</dbReference>
<dbReference type="STRING" id="1314674.A0A0D7AWQ1"/>
<dbReference type="OrthoDB" id="4456959at2759"/>
<name>A0A0D7AWQ1_9AGAR</name>
<dbReference type="AlphaFoldDB" id="A0A0D7AWQ1"/>
<reference evidence="1 2" key="1">
    <citation type="journal article" date="2015" name="Fungal Genet. Biol.">
        <title>Evolution of novel wood decay mechanisms in Agaricales revealed by the genome sequences of Fistulina hepatica and Cylindrobasidium torrendii.</title>
        <authorList>
            <person name="Floudas D."/>
            <person name="Held B.W."/>
            <person name="Riley R."/>
            <person name="Nagy L.G."/>
            <person name="Koehler G."/>
            <person name="Ransdell A.S."/>
            <person name="Younus H."/>
            <person name="Chow J."/>
            <person name="Chiniquy J."/>
            <person name="Lipzen A."/>
            <person name="Tritt A."/>
            <person name="Sun H."/>
            <person name="Haridas S."/>
            <person name="LaButti K."/>
            <person name="Ohm R.A."/>
            <person name="Kues U."/>
            <person name="Blanchette R.A."/>
            <person name="Grigoriev I.V."/>
            <person name="Minto R.E."/>
            <person name="Hibbett D.S."/>
        </authorList>
    </citation>
    <scope>NUCLEOTIDE SEQUENCE [LARGE SCALE GENOMIC DNA]</scope>
    <source>
        <strain evidence="1 2">FP15055 ss-10</strain>
    </source>
</reference>
<evidence type="ECO:0000313" key="2">
    <source>
        <dbReference type="Proteomes" id="UP000054007"/>
    </source>
</evidence>